<name>A0AAD8UEZ1_GLOAC</name>
<keyword evidence="9" id="KW-1185">Reference proteome</keyword>
<dbReference type="InterPro" id="IPR037272">
    <property type="entry name" value="SNS_sf"/>
</dbReference>
<dbReference type="AlphaFoldDB" id="A0AAD8UEZ1"/>
<dbReference type="Pfam" id="PF00209">
    <property type="entry name" value="SNF"/>
    <property type="match status" value="1"/>
</dbReference>
<feature type="transmembrane region" description="Helical" evidence="7">
    <location>
        <begin position="511"/>
        <end position="536"/>
    </location>
</feature>
<feature type="transmembrane region" description="Helical" evidence="7">
    <location>
        <begin position="350"/>
        <end position="375"/>
    </location>
</feature>
<evidence type="ECO:0000313" key="9">
    <source>
        <dbReference type="Proteomes" id="UP001244207"/>
    </source>
</evidence>
<dbReference type="Proteomes" id="UP001244207">
    <property type="component" value="Unassembled WGS sequence"/>
</dbReference>
<dbReference type="EMBL" id="JAHMHS010000075">
    <property type="protein sequence ID" value="KAK1722691.1"/>
    <property type="molecule type" value="Genomic_DNA"/>
</dbReference>
<evidence type="ECO:0000256" key="1">
    <source>
        <dbReference type="ARBA" id="ARBA00004141"/>
    </source>
</evidence>
<keyword evidence="5 7" id="KW-0472">Membrane</keyword>
<evidence type="ECO:0000256" key="3">
    <source>
        <dbReference type="ARBA" id="ARBA00022692"/>
    </source>
</evidence>
<evidence type="ECO:0008006" key="10">
    <source>
        <dbReference type="Google" id="ProtNLM"/>
    </source>
</evidence>
<keyword evidence="2" id="KW-0813">Transport</keyword>
<organism evidence="8 9">
    <name type="scientific">Glomerella acutata</name>
    <name type="common">Colletotrichum acutatum</name>
    <dbReference type="NCBI Taxonomy" id="27357"/>
    <lineage>
        <taxon>Eukaryota</taxon>
        <taxon>Fungi</taxon>
        <taxon>Dikarya</taxon>
        <taxon>Ascomycota</taxon>
        <taxon>Pezizomycotina</taxon>
        <taxon>Sordariomycetes</taxon>
        <taxon>Hypocreomycetidae</taxon>
        <taxon>Glomerellales</taxon>
        <taxon>Glomerellaceae</taxon>
        <taxon>Colletotrichum</taxon>
        <taxon>Colletotrichum acutatum species complex</taxon>
    </lineage>
</organism>
<feature type="region of interest" description="Disordered" evidence="6">
    <location>
        <begin position="680"/>
        <end position="706"/>
    </location>
</feature>
<dbReference type="PANTHER" id="PTHR11616">
    <property type="entry name" value="SODIUM/CHLORIDE DEPENDENT TRANSPORTER"/>
    <property type="match status" value="1"/>
</dbReference>
<accession>A0AAD8UEZ1</accession>
<feature type="transmembrane region" description="Helical" evidence="7">
    <location>
        <begin position="477"/>
        <end position="499"/>
    </location>
</feature>
<dbReference type="GO" id="GO:0005886">
    <property type="term" value="C:plasma membrane"/>
    <property type="evidence" value="ECO:0007669"/>
    <property type="project" value="TreeGrafter"/>
</dbReference>
<feature type="transmembrane region" description="Helical" evidence="7">
    <location>
        <begin position="171"/>
        <end position="191"/>
    </location>
</feature>
<dbReference type="PROSITE" id="PS50267">
    <property type="entry name" value="NA_NEUROTRAN_SYMP_3"/>
    <property type="match status" value="1"/>
</dbReference>
<reference evidence="8" key="1">
    <citation type="submission" date="2021-12" db="EMBL/GenBank/DDBJ databases">
        <title>Comparative genomics, transcriptomics and evolutionary studies reveal genomic signatures of adaptation to plant cell wall in hemibiotrophic fungi.</title>
        <authorList>
            <consortium name="DOE Joint Genome Institute"/>
            <person name="Baroncelli R."/>
            <person name="Diaz J.F."/>
            <person name="Benocci T."/>
            <person name="Peng M."/>
            <person name="Battaglia E."/>
            <person name="Haridas S."/>
            <person name="Andreopoulos W."/>
            <person name="Labutti K."/>
            <person name="Pangilinan J."/>
            <person name="Floch G.L."/>
            <person name="Makela M.R."/>
            <person name="Henrissat B."/>
            <person name="Grigoriev I.V."/>
            <person name="Crouch J.A."/>
            <person name="De Vries R.P."/>
            <person name="Sukno S.A."/>
            <person name="Thon M.R."/>
        </authorList>
    </citation>
    <scope>NUCLEOTIDE SEQUENCE</scope>
    <source>
        <strain evidence="8">CBS 112980</strain>
    </source>
</reference>
<dbReference type="PANTHER" id="PTHR11616:SF240">
    <property type="entry name" value="BLOATED TUBULES, ISOFORM B-RELATED"/>
    <property type="match status" value="1"/>
</dbReference>
<evidence type="ECO:0000313" key="8">
    <source>
        <dbReference type="EMBL" id="KAK1722691.1"/>
    </source>
</evidence>
<proteinExistence type="predicted"/>
<dbReference type="SUPFAM" id="SSF161070">
    <property type="entry name" value="SNF-like"/>
    <property type="match status" value="1"/>
</dbReference>
<gene>
    <name evidence="8" type="ORF">BDZ83DRAFT_721173</name>
</gene>
<dbReference type="GeneID" id="85396257"/>
<keyword evidence="3 7" id="KW-0812">Transmembrane</keyword>
<dbReference type="RefSeq" id="XP_060362746.1">
    <property type="nucleotide sequence ID" value="XM_060512359.1"/>
</dbReference>
<feature type="transmembrane region" description="Helical" evidence="7">
    <location>
        <begin position="69"/>
        <end position="91"/>
    </location>
</feature>
<evidence type="ECO:0000256" key="4">
    <source>
        <dbReference type="ARBA" id="ARBA00022989"/>
    </source>
</evidence>
<feature type="transmembrane region" description="Helical" evidence="7">
    <location>
        <begin position="253"/>
        <end position="278"/>
    </location>
</feature>
<protein>
    <recommendedName>
        <fullName evidence="10">Sodium:neurotransmitter symporter family protein</fullName>
    </recommendedName>
</protein>
<dbReference type="InterPro" id="IPR000175">
    <property type="entry name" value="Na/ntran_symport"/>
</dbReference>
<keyword evidence="4 7" id="KW-1133">Transmembrane helix</keyword>
<evidence type="ECO:0000256" key="7">
    <source>
        <dbReference type="SAM" id="Phobius"/>
    </source>
</evidence>
<sequence length="718" mass="78027">MVNFGKELYDLFAPSADKGEDGRDVWGSRISFIFAAMGGGGHIGQAYRGGCVLAWHHANKRAEGVGFGVVYIGYAIVIYYVPIIAWIMTYFRYSFHNPLPWTGRNTEFSEGSVLQNVDPIAGNLTADGSAVQDYTACPGLGIVTETTLWNLFTWFVVWLCMFKGIGLTDRVVYLTMAMPIILIIVLIGRGCSLPNAIDGIRIYWTEWHGEKLASGTIWQEACGQILFSTGIGMGYYTSYASYNSKYSNAVQDALIICISNSLIEVIGSMSVFGIVGYLGMHPDTSERLNTFVVGFLTYPEAIAEMPGANVWGVLFATLFIVGLGSAFALLETLVTMVCDTDWGKKFSRPYVSSIIVAASFLISLPFCTEFGYILYGEAVCDTTLYRYRDVVDQCGLLSWRLDNIFGYIGGTVIGLVIAHTVSPEAGTGAGLGIFIVSMISSVLSSSDPPAYTPRFFSKNTPSRRFWYLTSYSWKIPAIWGFILKYNTAPIVAIIFSLSYPNFYAKNRMDPLHIAGFAFMHIVLVSSLVGLIMPRWFNVFVPEHKKLEGDYPVMPGIIFSRANAEGTLDIDGMPHNAHDTILRLEELAARRTWHERDPRPRKRSLTSANKPSIYMKSCGCPSAAATETFTFGCDKSACPRVGCSTSYTIVSGEEACTGSASVSATAATTDVVTVTTTTQATTAATGSQAGTASGASGSSASPSATPNAAGRLAIPFKFW</sequence>
<dbReference type="PRINTS" id="PR00176">
    <property type="entry name" value="NANEUSMPORT"/>
</dbReference>
<comment type="caution">
    <text evidence="8">The sequence shown here is derived from an EMBL/GenBank/DDBJ whole genome shotgun (WGS) entry which is preliminary data.</text>
</comment>
<feature type="transmembrane region" description="Helical" evidence="7">
    <location>
        <begin position="404"/>
        <end position="421"/>
    </location>
</feature>
<feature type="transmembrane region" description="Helical" evidence="7">
    <location>
        <begin position="428"/>
        <end position="446"/>
    </location>
</feature>
<feature type="transmembrane region" description="Helical" evidence="7">
    <location>
        <begin position="313"/>
        <end position="338"/>
    </location>
</feature>
<evidence type="ECO:0000256" key="6">
    <source>
        <dbReference type="SAM" id="MobiDB-lite"/>
    </source>
</evidence>
<comment type="subcellular location">
    <subcellularLocation>
        <location evidence="1">Membrane</location>
        <topology evidence="1">Multi-pass membrane protein</topology>
    </subcellularLocation>
</comment>
<dbReference type="GO" id="GO:0035725">
    <property type="term" value="P:sodium ion transmembrane transport"/>
    <property type="evidence" value="ECO:0007669"/>
    <property type="project" value="TreeGrafter"/>
</dbReference>
<evidence type="ECO:0000256" key="2">
    <source>
        <dbReference type="ARBA" id="ARBA00022448"/>
    </source>
</evidence>
<evidence type="ECO:0000256" key="5">
    <source>
        <dbReference type="ARBA" id="ARBA00023136"/>
    </source>
</evidence>